<reference evidence="2 3" key="1">
    <citation type="submission" date="2019-10" db="EMBL/GenBank/DDBJ databases">
        <title>Dictyobacter vulcani sp. nov., within the class Ktedonobacteria, isolated from soil of volcanic Mt. Zao.</title>
        <authorList>
            <person name="Zheng Y."/>
            <person name="Wang C.M."/>
            <person name="Sakai Y."/>
            <person name="Abe K."/>
            <person name="Yokota A."/>
            <person name="Yabe S."/>
        </authorList>
    </citation>
    <scope>NUCLEOTIDE SEQUENCE [LARGE SCALE GENOMIC DNA]</scope>
    <source>
        <strain evidence="2 3">W12</strain>
    </source>
</reference>
<proteinExistence type="predicted"/>
<dbReference type="Proteomes" id="UP000326912">
    <property type="component" value="Unassembled WGS sequence"/>
</dbReference>
<dbReference type="EMBL" id="BKZW01000002">
    <property type="protein sequence ID" value="GER90413.1"/>
    <property type="molecule type" value="Genomic_DNA"/>
</dbReference>
<comment type="caution">
    <text evidence="2">The sequence shown here is derived from an EMBL/GenBank/DDBJ whole genome shotgun (WGS) entry which is preliminary data.</text>
</comment>
<name>A0A5J4KRX3_9CHLR</name>
<accession>A0A5J4KRX3</accession>
<evidence type="ECO:0000313" key="3">
    <source>
        <dbReference type="Proteomes" id="UP000326912"/>
    </source>
</evidence>
<evidence type="ECO:0000313" key="2">
    <source>
        <dbReference type="EMBL" id="GER90413.1"/>
    </source>
</evidence>
<organism evidence="2 3">
    <name type="scientific">Dictyobacter vulcani</name>
    <dbReference type="NCBI Taxonomy" id="2607529"/>
    <lineage>
        <taxon>Bacteria</taxon>
        <taxon>Bacillati</taxon>
        <taxon>Chloroflexota</taxon>
        <taxon>Ktedonobacteria</taxon>
        <taxon>Ktedonobacterales</taxon>
        <taxon>Dictyobacteraceae</taxon>
        <taxon>Dictyobacter</taxon>
    </lineage>
</organism>
<gene>
    <name evidence="2" type="ORF">KDW_45750</name>
</gene>
<feature type="region of interest" description="Disordered" evidence="1">
    <location>
        <begin position="1"/>
        <end position="45"/>
    </location>
</feature>
<evidence type="ECO:0000256" key="1">
    <source>
        <dbReference type="SAM" id="MobiDB-lite"/>
    </source>
</evidence>
<sequence length="67" mass="7578">MSKSSSRKTARKNNKRQQKHKKNRQQELSQHHSFVPSTFSGERIGAPTGAARWVGQKIASLLRFGKS</sequence>
<dbReference type="AlphaFoldDB" id="A0A5J4KRX3"/>
<keyword evidence="3" id="KW-1185">Reference proteome</keyword>
<feature type="compositionally biased region" description="Polar residues" evidence="1">
    <location>
        <begin position="27"/>
        <end position="40"/>
    </location>
</feature>
<dbReference type="RefSeq" id="WP_151758161.1">
    <property type="nucleotide sequence ID" value="NZ_BKZW01000002.1"/>
</dbReference>
<feature type="compositionally biased region" description="Basic residues" evidence="1">
    <location>
        <begin position="1"/>
        <end position="23"/>
    </location>
</feature>
<protein>
    <submittedName>
        <fullName evidence="2">Uncharacterized protein</fullName>
    </submittedName>
</protein>